<protein>
    <submittedName>
        <fullName evidence="1">Uncharacterized protein</fullName>
    </submittedName>
</protein>
<name>A0A7S9IHU9_SACSO</name>
<evidence type="ECO:0000313" key="2">
    <source>
        <dbReference type="Proteomes" id="UP000594632"/>
    </source>
</evidence>
<accession>A0A7S9IHU9</accession>
<proteinExistence type="predicted"/>
<dbReference type="AlphaFoldDB" id="A0A7S9IHU9"/>
<gene>
    <name evidence="1" type="ORF">HFC64_06055</name>
</gene>
<sequence length="48" mass="5369">MIIFPIPLKLDKVMDDITDNEPSVVIIVSKSIPEPPLSLFPVTSKLYD</sequence>
<dbReference type="EMBL" id="CP050869">
    <property type="protein sequence ID" value="QPG49435.1"/>
    <property type="molecule type" value="Genomic_DNA"/>
</dbReference>
<dbReference type="GeneID" id="44089170"/>
<dbReference type="Proteomes" id="UP000594632">
    <property type="component" value="Chromosome"/>
</dbReference>
<reference evidence="1 2" key="1">
    <citation type="journal article" date="2020" name="Nat. Commun.">
        <title>The structures of two archaeal type IV pili illuminate evolutionary relationships.</title>
        <authorList>
            <person name="Wang F."/>
            <person name="Baquero D.P."/>
            <person name="Su Z."/>
            <person name="Beltran L.C."/>
            <person name="Prangishvili D."/>
            <person name="Krupovic M."/>
            <person name="Egelman E.H."/>
        </authorList>
    </citation>
    <scope>NUCLEOTIDE SEQUENCE [LARGE SCALE GENOMIC DNA]</scope>
    <source>
        <strain evidence="1 2">POZ149</strain>
    </source>
</reference>
<organism evidence="1 2">
    <name type="scientific">Saccharolobus solfataricus</name>
    <name type="common">Sulfolobus solfataricus</name>
    <dbReference type="NCBI Taxonomy" id="2287"/>
    <lineage>
        <taxon>Archaea</taxon>
        <taxon>Thermoproteota</taxon>
        <taxon>Thermoprotei</taxon>
        <taxon>Sulfolobales</taxon>
        <taxon>Sulfolobaceae</taxon>
        <taxon>Saccharolobus</taxon>
    </lineage>
</organism>
<dbReference type="RefSeq" id="WP_014511746.1">
    <property type="nucleotide sequence ID" value="NZ_CP011055.2"/>
</dbReference>
<evidence type="ECO:0000313" key="1">
    <source>
        <dbReference type="EMBL" id="QPG49435.1"/>
    </source>
</evidence>